<dbReference type="InterPro" id="IPR037171">
    <property type="entry name" value="NagB/RpiA_transferase-like"/>
</dbReference>
<gene>
    <name evidence="2" type="ORF">C8D99_1402</name>
</gene>
<dbReference type="SUPFAM" id="SSF100950">
    <property type="entry name" value="NagB/RpiA/CoA transferase-like"/>
    <property type="match status" value="1"/>
</dbReference>
<name>A0A4R8LY00_9BACT</name>
<dbReference type="GO" id="GO:0004342">
    <property type="term" value="F:glucosamine-6-phosphate deaminase activity"/>
    <property type="evidence" value="ECO:0007669"/>
    <property type="project" value="InterPro"/>
</dbReference>
<dbReference type="GO" id="GO:0006046">
    <property type="term" value="P:N-acetylglucosamine catabolic process"/>
    <property type="evidence" value="ECO:0007669"/>
    <property type="project" value="TreeGrafter"/>
</dbReference>
<keyword evidence="3" id="KW-1185">Reference proteome</keyword>
<dbReference type="GO" id="GO:0005975">
    <property type="term" value="P:carbohydrate metabolic process"/>
    <property type="evidence" value="ECO:0007669"/>
    <property type="project" value="InterPro"/>
</dbReference>
<organism evidence="2 3">
    <name type="scientific">Aminivibrio pyruvatiphilus</name>
    <dbReference type="NCBI Taxonomy" id="1005740"/>
    <lineage>
        <taxon>Bacteria</taxon>
        <taxon>Thermotogati</taxon>
        <taxon>Synergistota</taxon>
        <taxon>Synergistia</taxon>
        <taxon>Synergistales</taxon>
        <taxon>Aminobacteriaceae</taxon>
        <taxon>Aminivibrio</taxon>
    </lineage>
</organism>
<evidence type="ECO:0000313" key="3">
    <source>
        <dbReference type="Proteomes" id="UP000295066"/>
    </source>
</evidence>
<proteinExistence type="predicted"/>
<dbReference type="InterPro" id="IPR006148">
    <property type="entry name" value="Glc/Gal-6P_isomerase"/>
</dbReference>
<feature type="domain" description="Glucosamine/galactosamine-6-phosphate isomerase" evidence="1">
    <location>
        <begin position="8"/>
        <end position="226"/>
    </location>
</feature>
<dbReference type="CDD" id="cd01399">
    <property type="entry name" value="GlcN6P_deaminase"/>
    <property type="match status" value="1"/>
</dbReference>
<sequence>MNILVFDTPDELAAAAAKRGAELLRKTVEEKGRARLMLSTGASQFGTLRELVSHPVDWSKVEMFHLDEYVGLPESHGASFRRYLQERFVSKVNPGKVHFVNWEGGVEKNMKALSEEISKAPVDVAFIGIGENGHIAFNDPPADFETEEPFLLVTLDDACRRQQVGEGWFPASDDVPEQAITASVRQILACRTILVSVPFRVKAEAVRKTLESPVDPAVPASILKTHPDVTLYLDRESASLAGGYLPDRFR</sequence>
<dbReference type="OrthoDB" id="9791139at2"/>
<protein>
    <submittedName>
        <fullName evidence="2">Glucosamine-6-phosphate deaminase</fullName>
    </submittedName>
</protein>
<accession>A0A4R8LY00</accession>
<dbReference type="PANTHER" id="PTHR11280">
    <property type="entry name" value="GLUCOSAMINE-6-PHOSPHATE ISOMERASE"/>
    <property type="match status" value="1"/>
</dbReference>
<evidence type="ECO:0000313" key="2">
    <source>
        <dbReference type="EMBL" id="TDY52070.1"/>
    </source>
</evidence>
<dbReference type="Pfam" id="PF01182">
    <property type="entry name" value="Glucosamine_iso"/>
    <property type="match status" value="1"/>
</dbReference>
<dbReference type="GO" id="GO:0019262">
    <property type="term" value="P:N-acetylneuraminate catabolic process"/>
    <property type="evidence" value="ECO:0007669"/>
    <property type="project" value="TreeGrafter"/>
</dbReference>
<evidence type="ECO:0000259" key="1">
    <source>
        <dbReference type="Pfam" id="PF01182"/>
    </source>
</evidence>
<comment type="caution">
    <text evidence="2">The sequence shown here is derived from an EMBL/GenBank/DDBJ whole genome shotgun (WGS) entry which is preliminary data.</text>
</comment>
<dbReference type="EMBL" id="SORI01000040">
    <property type="protein sequence ID" value="TDY52070.1"/>
    <property type="molecule type" value="Genomic_DNA"/>
</dbReference>
<dbReference type="RefSeq" id="WP_133959270.1">
    <property type="nucleotide sequence ID" value="NZ_SORI01000040.1"/>
</dbReference>
<dbReference type="InterPro" id="IPR004547">
    <property type="entry name" value="Glucosamine6P_isomerase"/>
</dbReference>
<dbReference type="GO" id="GO:0005737">
    <property type="term" value="C:cytoplasm"/>
    <property type="evidence" value="ECO:0007669"/>
    <property type="project" value="TreeGrafter"/>
</dbReference>
<dbReference type="GO" id="GO:0006043">
    <property type="term" value="P:glucosamine catabolic process"/>
    <property type="evidence" value="ECO:0007669"/>
    <property type="project" value="TreeGrafter"/>
</dbReference>
<reference evidence="2 3" key="1">
    <citation type="submission" date="2019-03" db="EMBL/GenBank/DDBJ databases">
        <title>Genomic Encyclopedia of Type Strains, Phase IV (KMG-IV): sequencing the most valuable type-strain genomes for metagenomic binning, comparative biology and taxonomic classification.</title>
        <authorList>
            <person name="Goeker M."/>
        </authorList>
    </citation>
    <scope>NUCLEOTIDE SEQUENCE [LARGE SCALE GENOMIC DNA]</scope>
    <source>
        <strain evidence="2 3">DSM 25964</strain>
    </source>
</reference>
<dbReference type="AlphaFoldDB" id="A0A4R8LY00"/>
<dbReference type="GO" id="GO:0042802">
    <property type="term" value="F:identical protein binding"/>
    <property type="evidence" value="ECO:0007669"/>
    <property type="project" value="TreeGrafter"/>
</dbReference>
<dbReference type="PANTHER" id="PTHR11280:SF6">
    <property type="entry name" value="GLUCOSAMINE-6-PHOSPHATE ISOMERASE NAGB"/>
    <property type="match status" value="1"/>
</dbReference>
<dbReference type="Proteomes" id="UP000295066">
    <property type="component" value="Unassembled WGS sequence"/>
</dbReference>
<dbReference type="Gene3D" id="3.40.50.1360">
    <property type="match status" value="1"/>
</dbReference>